<sequence>MHISLTDGKIRMRHVEMQRFVKQGLNIELASTSGTAVVLPDGRALPLLNTGTLYDWGLLLIDFEADSALAVGTEDASSYATKRVNFEADSSLAVGQDDVSSYATKRSKFEADPTLAVGTEDVSSYASKRANFEADSSLAVGKCWRLKKSRLLGRERFNPQLERNHKIASRTKINPAKIASALRCVLPLDFETVATAPLLDAEAPVFCEVTVGAVLVRDAPPETVTPEPIVV</sequence>
<proteinExistence type="predicted"/>
<dbReference type="OrthoDB" id="3691055at2759"/>
<dbReference type="EMBL" id="JAAMPI010000130">
    <property type="protein sequence ID" value="KAF4635273.1"/>
    <property type="molecule type" value="Genomic_DNA"/>
</dbReference>
<keyword evidence="2" id="KW-1185">Reference proteome</keyword>
<organism evidence="1 2">
    <name type="scientific">Cudoniella acicularis</name>
    <dbReference type="NCBI Taxonomy" id="354080"/>
    <lineage>
        <taxon>Eukaryota</taxon>
        <taxon>Fungi</taxon>
        <taxon>Dikarya</taxon>
        <taxon>Ascomycota</taxon>
        <taxon>Pezizomycotina</taxon>
        <taxon>Leotiomycetes</taxon>
        <taxon>Helotiales</taxon>
        <taxon>Tricladiaceae</taxon>
        <taxon>Cudoniella</taxon>
    </lineage>
</organism>
<dbReference type="Proteomes" id="UP000566819">
    <property type="component" value="Unassembled WGS sequence"/>
</dbReference>
<evidence type="ECO:0000313" key="1">
    <source>
        <dbReference type="EMBL" id="KAF4635273.1"/>
    </source>
</evidence>
<dbReference type="AlphaFoldDB" id="A0A8H4RTE8"/>
<evidence type="ECO:0000313" key="2">
    <source>
        <dbReference type="Proteomes" id="UP000566819"/>
    </source>
</evidence>
<gene>
    <name evidence="1" type="ORF">G7Y89_g2821</name>
</gene>
<name>A0A8H4RTE8_9HELO</name>
<reference evidence="1 2" key="1">
    <citation type="submission" date="2020-03" db="EMBL/GenBank/DDBJ databases">
        <title>Draft Genome Sequence of Cudoniella acicularis.</title>
        <authorList>
            <person name="Buettner E."/>
            <person name="Kellner H."/>
        </authorList>
    </citation>
    <scope>NUCLEOTIDE SEQUENCE [LARGE SCALE GENOMIC DNA]</scope>
    <source>
        <strain evidence="1 2">DSM 108380</strain>
    </source>
</reference>
<accession>A0A8H4RTE8</accession>
<comment type="caution">
    <text evidence="1">The sequence shown here is derived from an EMBL/GenBank/DDBJ whole genome shotgun (WGS) entry which is preliminary data.</text>
</comment>
<protein>
    <submittedName>
        <fullName evidence="1">Uncharacterized protein</fullName>
    </submittedName>
</protein>